<dbReference type="EMBL" id="WHOA01000086">
    <property type="protein sequence ID" value="NOU72002.1"/>
    <property type="molecule type" value="Genomic_DNA"/>
</dbReference>
<evidence type="ECO:0000313" key="2">
    <source>
        <dbReference type="Proteomes" id="UP000616779"/>
    </source>
</evidence>
<gene>
    <name evidence="1" type="ORF">GC098_11325</name>
</gene>
<protein>
    <submittedName>
        <fullName evidence="1">Uncharacterized protein</fullName>
    </submittedName>
</protein>
<name>A0ABX1XU26_9BACL</name>
<proteinExistence type="predicted"/>
<evidence type="ECO:0000313" key="1">
    <source>
        <dbReference type="EMBL" id="NOU72002.1"/>
    </source>
</evidence>
<dbReference type="Proteomes" id="UP000616779">
    <property type="component" value="Unassembled WGS sequence"/>
</dbReference>
<accession>A0ABX1XU26</accession>
<sequence>MAEVQDSFCPQISMLRIAYYLLTRKEMYVDLGEDYFEKQKLRAIVRNSVRRQLKMNSLRTMPFEIVQHQIRKKSSPSIFRQCCATP</sequence>
<comment type="caution">
    <text evidence="1">The sequence shown here is derived from an EMBL/GenBank/DDBJ whole genome shotgun (WGS) entry which is preliminary data.</text>
</comment>
<keyword evidence="2" id="KW-1185">Reference proteome</keyword>
<reference evidence="1 2" key="1">
    <citation type="submission" date="2019-10" db="EMBL/GenBank/DDBJ databases">
        <title>Description of Paenibacillus terrestris sp. nov.</title>
        <authorList>
            <person name="Carlier A."/>
            <person name="Qi S."/>
        </authorList>
    </citation>
    <scope>NUCLEOTIDE SEQUENCE [LARGE SCALE GENOMIC DNA]</scope>
    <source>
        <strain evidence="1 2">LMG 31458</strain>
    </source>
</reference>
<organism evidence="1 2">
    <name type="scientific">Paenibacillus phytorum</name>
    <dbReference type="NCBI Taxonomy" id="2654977"/>
    <lineage>
        <taxon>Bacteria</taxon>
        <taxon>Bacillati</taxon>
        <taxon>Bacillota</taxon>
        <taxon>Bacilli</taxon>
        <taxon>Bacillales</taxon>
        <taxon>Paenibacillaceae</taxon>
        <taxon>Paenibacillus</taxon>
    </lineage>
</organism>